<name>A0A6L8W5V4_9PROT</name>
<gene>
    <name evidence="5" type="ORF">GQE98_03835</name>
</gene>
<protein>
    <submittedName>
        <fullName evidence="5">Uncharacterized protein</fullName>
    </submittedName>
</protein>
<reference evidence="5 6" key="1">
    <citation type="submission" date="2019-12" db="EMBL/GenBank/DDBJ databases">
        <title>Snethiella sp. nov. sp. isolated from sea sand.</title>
        <authorList>
            <person name="Kim J."/>
            <person name="Jeong S.E."/>
            <person name="Jung H.S."/>
            <person name="Jeon C.O."/>
        </authorList>
    </citation>
    <scope>NUCLEOTIDE SEQUENCE [LARGE SCALE GENOMIC DNA]</scope>
    <source>
        <strain evidence="5 6">DP05</strain>
    </source>
</reference>
<evidence type="ECO:0000256" key="1">
    <source>
        <dbReference type="ARBA" id="ARBA00022737"/>
    </source>
</evidence>
<evidence type="ECO:0000313" key="6">
    <source>
        <dbReference type="Proteomes" id="UP000476030"/>
    </source>
</evidence>
<evidence type="ECO:0000256" key="2">
    <source>
        <dbReference type="ARBA" id="ARBA00023043"/>
    </source>
</evidence>
<dbReference type="EMBL" id="WTUW01000001">
    <property type="protein sequence ID" value="MZR29760.1"/>
    <property type="molecule type" value="Genomic_DNA"/>
</dbReference>
<proteinExistence type="predicted"/>
<dbReference type="Pfam" id="PF12796">
    <property type="entry name" value="Ank_2"/>
    <property type="match status" value="1"/>
</dbReference>
<sequence length="181" mass="19430">MRFYFLVFFLALTIVPSSFAQSLLGEDAVFQNADRGDTAAVEAFLLTGNNPNIRDLKKIPLLHHAAIAGVPKTVRVLIRNGAQVDLPDPFGNTALIQAAAYGSTAAAEILIEGGADIDEENRQGETALIKAAKSGHKAVAMLLLEKGATLDWTDFTGRTALDHAKQNRHPDVVKLLSEKSP</sequence>
<dbReference type="PANTHER" id="PTHR24173:SF74">
    <property type="entry name" value="ANKYRIN REPEAT DOMAIN-CONTAINING PROTEIN 16"/>
    <property type="match status" value="1"/>
</dbReference>
<dbReference type="PROSITE" id="PS50297">
    <property type="entry name" value="ANK_REP_REGION"/>
    <property type="match status" value="2"/>
</dbReference>
<keyword evidence="2 3" id="KW-0040">ANK repeat</keyword>
<dbReference type="SUPFAM" id="SSF48403">
    <property type="entry name" value="Ankyrin repeat"/>
    <property type="match status" value="1"/>
</dbReference>
<dbReference type="PROSITE" id="PS50088">
    <property type="entry name" value="ANK_REPEAT"/>
    <property type="match status" value="3"/>
</dbReference>
<organism evidence="5 6">
    <name type="scientific">Sneathiella litorea</name>
    <dbReference type="NCBI Taxonomy" id="2606216"/>
    <lineage>
        <taxon>Bacteria</taxon>
        <taxon>Pseudomonadati</taxon>
        <taxon>Pseudomonadota</taxon>
        <taxon>Alphaproteobacteria</taxon>
        <taxon>Sneathiellales</taxon>
        <taxon>Sneathiellaceae</taxon>
        <taxon>Sneathiella</taxon>
    </lineage>
</organism>
<dbReference type="Proteomes" id="UP000476030">
    <property type="component" value="Unassembled WGS sequence"/>
</dbReference>
<dbReference type="Pfam" id="PF13637">
    <property type="entry name" value="Ank_4"/>
    <property type="match status" value="1"/>
</dbReference>
<dbReference type="AlphaFoldDB" id="A0A6L8W5V4"/>
<keyword evidence="6" id="KW-1185">Reference proteome</keyword>
<dbReference type="InterPro" id="IPR036770">
    <property type="entry name" value="Ankyrin_rpt-contain_sf"/>
</dbReference>
<evidence type="ECO:0000256" key="4">
    <source>
        <dbReference type="SAM" id="SignalP"/>
    </source>
</evidence>
<feature type="signal peptide" evidence="4">
    <location>
        <begin position="1"/>
        <end position="20"/>
    </location>
</feature>
<feature type="chain" id="PRO_5026980206" evidence="4">
    <location>
        <begin position="21"/>
        <end position="181"/>
    </location>
</feature>
<dbReference type="SMART" id="SM00248">
    <property type="entry name" value="ANK"/>
    <property type="match status" value="5"/>
</dbReference>
<keyword evidence="1" id="KW-0677">Repeat</keyword>
<dbReference type="PANTHER" id="PTHR24173">
    <property type="entry name" value="ANKYRIN REPEAT CONTAINING"/>
    <property type="match status" value="1"/>
</dbReference>
<feature type="repeat" description="ANK" evidence="3">
    <location>
        <begin position="62"/>
        <end position="89"/>
    </location>
</feature>
<comment type="caution">
    <text evidence="5">The sequence shown here is derived from an EMBL/GenBank/DDBJ whole genome shotgun (WGS) entry which is preliminary data.</text>
</comment>
<dbReference type="Gene3D" id="1.25.40.20">
    <property type="entry name" value="Ankyrin repeat-containing domain"/>
    <property type="match status" value="2"/>
</dbReference>
<feature type="repeat" description="ANK" evidence="3">
    <location>
        <begin position="90"/>
        <end position="122"/>
    </location>
</feature>
<evidence type="ECO:0000313" key="5">
    <source>
        <dbReference type="EMBL" id="MZR29760.1"/>
    </source>
</evidence>
<dbReference type="RefSeq" id="WP_161314257.1">
    <property type="nucleotide sequence ID" value="NZ_WTUW01000001.1"/>
</dbReference>
<keyword evidence="4" id="KW-0732">Signal</keyword>
<feature type="repeat" description="ANK" evidence="3">
    <location>
        <begin position="123"/>
        <end position="155"/>
    </location>
</feature>
<accession>A0A6L8W5V4</accession>
<evidence type="ECO:0000256" key="3">
    <source>
        <dbReference type="PROSITE-ProRule" id="PRU00023"/>
    </source>
</evidence>
<dbReference type="InterPro" id="IPR002110">
    <property type="entry name" value="Ankyrin_rpt"/>
</dbReference>